<name>A0A9P4Q7V4_9PEZI</name>
<proteinExistence type="predicted"/>
<comment type="caution">
    <text evidence="3">The sequence shown here is derived from an EMBL/GenBank/DDBJ whole genome shotgun (WGS) entry which is preliminary data.</text>
</comment>
<dbReference type="SMART" id="SM00066">
    <property type="entry name" value="GAL4"/>
    <property type="match status" value="1"/>
</dbReference>
<evidence type="ECO:0000313" key="3">
    <source>
        <dbReference type="EMBL" id="KAF2722222.1"/>
    </source>
</evidence>
<sequence>MPKRSSGCDECRRRKVRCDGDKPECQRCLRYGVRCPGYRQPVVIGEHFVIHTANTAILRHGVPSPTSPKLGEVHPPGHGILVLRSGEEDTIRSWHAQLRHAGEDFDAQELEIIVPPSPTRISLQHLYRLQMLSAFLDVRFPSPSDKAVSKSSYVAALPGMDLSLPLVQAAIDSLCFAGLGSAYGDSSSLQEAQRRYGAALKLLGEEVSRPPTRTERRRPVVTSMMLLCLCEQFDTMTLGANTASGWIAHLNGAQQYLKACGPCAISSPFDWLLFHNLRLSALFLGIVQRKAVVFAEPQWLDLTEGRKPDGSIALHDLSNLAMAVPSLLERSDKLMETPLRDTFWKLALTRLCKEIAALRSQFDDWHALVHANELGYTLVSVAAFHEGFPRSNTPFPTVFYWHSIKTVRQYTMYWIFGLVLNCTALRLMHFLPQNSIRWPWDLDAIKADAYNQATNLCRTVPFCATNPIADIRELSRWYLDFAQNYFTEAVLHREELAWCKDARIVLEARVDSLLLPQKLWNLGRIAPYASVLTRYKTPHFHEATNTMPAYPVYHSAMNTCWKADSLNVDWALNAHNSATFVEELKRDPP</sequence>
<dbReference type="InterPro" id="IPR001138">
    <property type="entry name" value="Zn2Cys6_DnaBD"/>
</dbReference>
<gene>
    <name evidence="3" type="ORF">K431DRAFT_293627</name>
</gene>
<keyword evidence="1" id="KW-0539">Nucleus</keyword>
<dbReference type="CDD" id="cd00067">
    <property type="entry name" value="GAL4"/>
    <property type="match status" value="1"/>
</dbReference>
<keyword evidence="4" id="KW-1185">Reference proteome</keyword>
<dbReference type="SUPFAM" id="SSF57701">
    <property type="entry name" value="Zn2/Cys6 DNA-binding domain"/>
    <property type="match status" value="1"/>
</dbReference>
<dbReference type="InterPro" id="IPR021858">
    <property type="entry name" value="Fun_TF"/>
</dbReference>
<evidence type="ECO:0000313" key="4">
    <source>
        <dbReference type="Proteomes" id="UP000799441"/>
    </source>
</evidence>
<dbReference type="EMBL" id="MU003784">
    <property type="protein sequence ID" value="KAF2722222.1"/>
    <property type="molecule type" value="Genomic_DNA"/>
</dbReference>
<evidence type="ECO:0000256" key="1">
    <source>
        <dbReference type="ARBA" id="ARBA00023242"/>
    </source>
</evidence>
<dbReference type="PANTHER" id="PTHR38111">
    <property type="entry name" value="ZN(2)-C6 FUNGAL-TYPE DOMAIN-CONTAINING PROTEIN-RELATED"/>
    <property type="match status" value="1"/>
</dbReference>
<organism evidence="3 4">
    <name type="scientific">Polychaeton citri CBS 116435</name>
    <dbReference type="NCBI Taxonomy" id="1314669"/>
    <lineage>
        <taxon>Eukaryota</taxon>
        <taxon>Fungi</taxon>
        <taxon>Dikarya</taxon>
        <taxon>Ascomycota</taxon>
        <taxon>Pezizomycotina</taxon>
        <taxon>Dothideomycetes</taxon>
        <taxon>Dothideomycetidae</taxon>
        <taxon>Capnodiales</taxon>
        <taxon>Capnodiaceae</taxon>
        <taxon>Polychaeton</taxon>
    </lineage>
</organism>
<accession>A0A9P4Q7V4</accession>
<dbReference type="PANTHER" id="PTHR38111:SF2">
    <property type="entry name" value="FINGER DOMAIN PROTEIN, PUTATIVE (AFU_ORTHOLOGUE AFUA_1G01560)-RELATED"/>
    <property type="match status" value="1"/>
</dbReference>
<dbReference type="OrthoDB" id="4491390at2759"/>
<reference evidence="3" key="1">
    <citation type="journal article" date="2020" name="Stud. Mycol.">
        <title>101 Dothideomycetes genomes: a test case for predicting lifestyles and emergence of pathogens.</title>
        <authorList>
            <person name="Haridas S."/>
            <person name="Albert R."/>
            <person name="Binder M."/>
            <person name="Bloem J."/>
            <person name="Labutti K."/>
            <person name="Salamov A."/>
            <person name="Andreopoulos B."/>
            <person name="Baker S."/>
            <person name="Barry K."/>
            <person name="Bills G."/>
            <person name="Bluhm B."/>
            <person name="Cannon C."/>
            <person name="Castanera R."/>
            <person name="Culley D."/>
            <person name="Daum C."/>
            <person name="Ezra D."/>
            <person name="Gonzalez J."/>
            <person name="Henrissat B."/>
            <person name="Kuo A."/>
            <person name="Liang C."/>
            <person name="Lipzen A."/>
            <person name="Lutzoni F."/>
            <person name="Magnuson J."/>
            <person name="Mondo S."/>
            <person name="Nolan M."/>
            <person name="Ohm R."/>
            <person name="Pangilinan J."/>
            <person name="Park H.-J."/>
            <person name="Ramirez L."/>
            <person name="Alfaro M."/>
            <person name="Sun H."/>
            <person name="Tritt A."/>
            <person name="Yoshinaga Y."/>
            <person name="Zwiers L.-H."/>
            <person name="Turgeon B."/>
            <person name="Goodwin S."/>
            <person name="Spatafora J."/>
            <person name="Crous P."/>
            <person name="Grigoriev I."/>
        </authorList>
    </citation>
    <scope>NUCLEOTIDE SEQUENCE</scope>
    <source>
        <strain evidence="3">CBS 116435</strain>
    </source>
</reference>
<dbReference type="GO" id="GO:0008270">
    <property type="term" value="F:zinc ion binding"/>
    <property type="evidence" value="ECO:0007669"/>
    <property type="project" value="InterPro"/>
</dbReference>
<dbReference type="InterPro" id="IPR036864">
    <property type="entry name" value="Zn2-C6_fun-type_DNA-bd_sf"/>
</dbReference>
<dbReference type="Proteomes" id="UP000799441">
    <property type="component" value="Unassembled WGS sequence"/>
</dbReference>
<dbReference type="Pfam" id="PF00172">
    <property type="entry name" value="Zn_clus"/>
    <property type="match status" value="1"/>
</dbReference>
<dbReference type="PROSITE" id="PS50048">
    <property type="entry name" value="ZN2_CY6_FUNGAL_2"/>
    <property type="match status" value="1"/>
</dbReference>
<dbReference type="Pfam" id="PF11951">
    <property type="entry name" value="Fungal_trans_2"/>
    <property type="match status" value="1"/>
</dbReference>
<protein>
    <recommendedName>
        <fullName evidence="2">Zn(2)-C6 fungal-type domain-containing protein</fullName>
    </recommendedName>
</protein>
<dbReference type="InterPro" id="IPR053178">
    <property type="entry name" value="Osmoadaptation_assoc"/>
</dbReference>
<dbReference type="PROSITE" id="PS00463">
    <property type="entry name" value="ZN2_CY6_FUNGAL_1"/>
    <property type="match status" value="1"/>
</dbReference>
<evidence type="ECO:0000259" key="2">
    <source>
        <dbReference type="PROSITE" id="PS50048"/>
    </source>
</evidence>
<dbReference type="Gene3D" id="4.10.240.10">
    <property type="entry name" value="Zn(2)-C6 fungal-type DNA-binding domain"/>
    <property type="match status" value="1"/>
</dbReference>
<dbReference type="GO" id="GO:0000981">
    <property type="term" value="F:DNA-binding transcription factor activity, RNA polymerase II-specific"/>
    <property type="evidence" value="ECO:0007669"/>
    <property type="project" value="InterPro"/>
</dbReference>
<feature type="domain" description="Zn(2)-C6 fungal-type" evidence="2">
    <location>
        <begin position="7"/>
        <end position="35"/>
    </location>
</feature>
<dbReference type="AlphaFoldDB" id="A0A9P4Q7V4"/>